<reference evidence="6" key="1">
    <citation type="journal article" date="2023" name="Plant J.">
        <title>The genome of the king protea, Protea cynaroides.</title>
        <authorList>
            <person name="Chang J."/>
            <person name="Duong T.A."/>
            <person name="Schoeman C."/>
            <person name="Ma X."/>
            <person name="Roodt D."/>
            <person name="Barker N."/>
            <person name="Li Z."/>
            <person name="Van de Peer Y."/>
            <person name="Mizrachi E."/>
        </authorList>
    </citation>
    <scope>NUCLEOTIDE SEQUENCE</scope>
    <source>
        <tissue evidence="6">Young leaves</tissue>
    </source>
</reference>
<dbReference type="PANTHER" id="PTHR43490">
    <property type="entry name" value="(+)-NEOMENTHOL DEHYDROGENASE"/>
    <property type="match status" value="1"/>
</dbReference>
<protein>
    <submittedName>
        <fullName evidence="6">Uncharacterized protein</fullName>
    </submittedName>
</protein>
<dbReference type="OrthoDB" id="1933717at2759"/>
<comment type="similarity">
    <text evidence="1">Belongs to the short-chain dehydrogenases/reductases (SDR) family.</text>
</comment>
<dbReference type="Pfam" id="PF00106">
    <property type="entry name" value="adh_short"/>
    <property type="match status" value="1"/>
</dbReference>
<feature type="transmembrane region" description="Helical" evidence="5">
    <location>
        <begin position="308"/>
        <end position="333"/>
    </location>
</feature>
<dbReference type="GO" id="GO:0016491">
    <property type="term" value="F:oxidoreductase activity"/>
    <property type="evidence" value="ECO:0007669"/>
    <property type="project" value="UniProtKB-KW"/>
</dbReference>
<keyword evidence="5" id="KW-0812">Transmembrane</keyword>
<comment type="caution">
    <text evidence="6">The sequence shown here is derived from an EMBL/GenBank/DDBJ whole genome shotgun (WGS) entry which is preliminary data.</text>
</comment>
<dbReference type="InterPro" id="IPR002347">
    <property type="entry name" value="SDR_fam"/>
</dbReference>
<name>A0A9Q0QTS7_9MAGN</name>
<keyword evidence="5" id="KW-0472">Membrane</keyword>
<feature type="transmembrane region" description="Helical" evidence="5">
    <location>
        <begin position="276"/>
        <end position="296"/>
    </location>
</feature>
<dbReference type="EMBL" id="JAMYWD010000005">
    <property type="protein sequence ID" value="KAJ4971608.1"/>
    <property type="molecule type" value="Genomic_DNA"/>
</dbReference>
<accession>A0A9Q0QTS7</accession>
<dbReference type="SUPFAM" id="SSF51735">
    <property type="entry name" value="NAD(P)-binding Rossmann-fold domains"/>
    <property type="match status" value="1"/>
</dbReference>
<keyword evidence="7" id="KW-1185">Reference proteome</keyword>
<evidence type="ECO:0000256" key="4">
    <source>
        <dbReference type="SAM" id="MobiDB-lite"/>
    </source>
</evidence>
<gene>
    <name evidence="6" type="ORF">NE237_004707</name>
</gene>
<feature type="region of interest" description="Disordered" evidence="4">
    <location>
        <begin position="181"/>
        <end position="227"/>
    </location>
</feature>
<dbReference type="GO" id="GO:0016020">
    <property type="term" value="C:membrane"/>
    <property type="evidence" value="ECO:0007669"/>
    <property type="project" value="TreeGrafter"/>
</dbReference>
<keyword evidence="3" id="KW-0560">Oxidoreductase</keyword>
<proteinExistence type="inferred from homology"/>
<evidence type="ECO:0000256" key="2">
    <source>
        <dbReference type="ARBA" id="ARBA00022857"/>
    </source>
</evidence>
<keyword evidence="5" id="KW-1133">Transmembrane helix</keyword>
<evidence type="ECO:0000313" key="7">
    <source>
        <dbReference type="Proteomes" id="UP001141806"/>
    </source>
</evidence>
<dbReference type="AlphaFoldDB" id="A0A9Q0QTS7"/>
<dbReference type="PRINTS" id="PR00081">
    <property type="entry name" value="GDHRDH"/>
</dbReference>
<evidence type="ECO:0000256" key="1">
    <source>
        <dbReference type="ARBA" id="ARBA00006484"/>
    </source>
</evidence>
<feature type="compositionally biased region" description="Basic and acidic residues" evidence="4">
    <location>
        <begin position="188"/>
        <end position="209"/>
    </location>
</feature>
<evidence type="ECO:0000313" key="6">
    <source>
        <dbReference type="EMBL" id="KAJ4971608.1"/>
    </source>
</evidence>
<evidence type="ECO:0000256" key="5">
    <source>
        <dbReference type="SAM" id="Phobius"/>
    </source>
</evidence>
<dbReference type="Gene3D" id="3.40.50.720">
    <property type="entry name" value="NAD(P)-binding Rossmann-like Domain"/>
    <property type="match status" value="2"/>
</dbReference>
<organism evidence="6 7">
    <name type="scientific">Protea cynaroides</name>
    <dbReference type="NCBI Taxonomy" id="273540"/>
    <lineage>
        <taxon>Eukaryota</taxon>
        <taxon>Viridiplantae</taxon>
        <taxon>Streptophyta</taxon>
        <taxon>Embryophyta</taxon>
        <taxon>Tracheophyta</taxon>
        <taxon>Spermatophyta</taxon>
        <taxon>Magnoliopsida</taxon>
        <taxon>Proteales</taxon>
        <taxon>Proteaceae</taxon>
        <taxon>Protea</taxon>
    </lineage>
</organism>
<sequence length="335" mass="35899">MADTNTNSTLKRLAVVIGANKGIGLEISRQLASNGVAMILTARDEKKGTVEAVEKLKESGLSNVIFHQLDVKEPVNNAGVSGIILDDDAYETPMAVDGSQDDKVAKLRQLVKQTYETAEECLQANYYGPKRVTEALLPILQLSDSPRIVNVSSSLGKLENISYTWINSWLDKPDNVRRAASHSLTARKSHEIHEMRPKISDKTRDEQRTATDTGNATPAPLSMEGAGAGASTASWAETKAAAEKITKTKSITVAMEVLICAIEIQKTVYIEMNTSMATVILFVFVIFSAVAMVSAVEAPAPAPSMDNGAGVTLPVSVAVLCSSLVLSLILGLFKH</sequence>
<evidence type="ECO:0000256" key="3">
    <source>
        <dbReference type="ARBA" id="ARBA00023002"/>
    </source>
</evidence>
<keyword evidence="2" id="KW-0521">NADP</keyword>
<dbReference type="InterPro" id="IPR036291">
    <property type="entry name" value="NAD(P)-bd_dom_sf"/>
</dbReference>
<dbReference type="PANTHER" id="PTHR43490:SF73">
    <property type="entry name" value="OS07G0685800 PROTEIN"/>
    <property type="match status" value="1"/>
</dbReference>
<dbReference type="Proteomes" id="UP001141806">
    <property type="component" value="Unassembled WGS sequence"/>
</dbReference>